<comment type="caution">
    <text evidence="9">The sequence shown here is derived from an EMBL/GenBank/DDBJ whole genome shotgun (WGS) entry which is preliminary data.</text>
</comment>
<evidence type="ECO:0000256" key="4">
    <source>
        <dbReference type="ARBA" id="ARBA00023002"/>
    </source>
</evidence>
<dbReference type="CDD" id="cd11029">
    <property type="entry name" value="CYP107-like"/>
    <property type="match status" value="1"/>
</dbReference>
<evidence type="ECO:0000313" key="9">
    <source>
        <dbReference type="EMBL" id="GGU92653.1"/>
    </source>
</evidence>
<proteinExistence type="inferred from homology"/>
<evidence type="ECO:0000256" key="6">
    <source>
        <dbReference type="ARBA" id="ARBA00023033"/>
    </source>
</evidence>
<dbReference type="PRINTS" id="PR00359">
    <property type="entry name" value="BP450"/>
</dbReference>
<evidence type="ECO:0000313" key="10">
    <source>
        <dbReference type="Proteomes" id="UP000618795"/>
    </source>
</evidence>
<dbReference type="GO" id="GO:0005506">
    <property type="term" value="F:iron ion binding"/>
    <property type="evidence" value="ECO:0007669"/>
    <property type="project" value="InterPro"/>
</dbReference>
<reference evidence="9" key="1">
    <citation type="journal article" date="2014" name="Int. J. Syst. Evol. Microbiol.">
        <title>Complete genome sequence of Corynebacterium casei LMG S-19264T (=DSM 44701T), isolated from a smear-ripened cheese.</title>
        <authorList>
            <consortium name="US DOE Joint Genome Institute (JGI-PGF)"/>
            <person name="Walter F."/>
            <person name="Albersmeier A."/>
            <person name="Kalinowski J."/>
            <person name="Ruckert C."/>
        </authorList>
    </citation>
    <scope>NUCLEOTIDE SEQUENCE</scope>
    <source>
        <strain evidence="9">JCM 4369</strain>
    </source>
</reference>
<gene>
    <name evidence="9" type="ORF">GCM10010260_29220</name>
</gene>
<protein>
    <submittedName>
        <fullName evidence="9">Cytochrome P450 hydroxylase</fullName>
    </submittedName>
</protein>
<keyword evidence="8" id="KW-0472">Membrane</keyword>
<sequence>MIAAVSDNLGVRPWTSAQLHVPVDACPGGMMSQQPVLLPYDDPAFVADPFPLYRQLREDGPVRRAVIAGGLDAWLVTRYEDGLAALSDPRLSSDVRDASDPRLIAQLPEFERESMMSNMLRSDPPDHTRLRRLVSKAFTARRVADLRPRVQEITDRLLDAVLPAGRAELVADFALPLPVTVISELLGIPVDDRHDFQRWTDTMIVRGERMPDPAVVNEAWQRMRAYVTTHLETKRARPGDDLLSALISAHDEEQRLNHDELIAMTFLLLVAGYITTVNLIGGGIAALLADPGQLTLLRERPELLPHAIEEFLRYDGPVNPGIARFAREDVEIAGVTVPRGATVLVASAIADRDPARFAEPDRLDITRQDNGHLAFGHGIHYCLGAPLARLEGQIAIGTALRRLPGLALAVPPAELSWRPGGLRGPVRLPVTFTPAHRAG</sequence>
<dbReference type="Proteomes" id="UP000618795">
    <property type="component" value="Unassembled WGS sequence"/>
</dbReference>
<dbReference type="PANTHER" id="PTHR46696:SF1">
    <property type="entry name" value="CYTOCHROME P450 YJIB-RELATED"/>
    <property type="match status" value="1"/>
</dbReference>
<dbReference type="GO" id="GO:0020037">
    <property type="term" value="F:heme binding"/>
    <property type="evidence" value="ECO:0007669"/>
    <property type="project" value="InterPro"/>
</dbReference>
<dbReference type="FunFam" id="1.10.630.10:FF:000018">
    <property type="entry name" value="Cytochrome P450 monooxygenase"/>
    <property type="match status" value="1"/>
</dbReference>
<keyword evidence="10" id="KW-1185">Reference proteome</keyword>
<dbReference type="AlphaFoldDB" id="A0A918IA72"/>
<dbReference type="Gene3D" id="1.10.630.10">
    <property type="entry name" value="Cytochrome P450"/>
    <property type="match status" value="1"/>
</dbReference>
<dbReference type="InterPro" id="IPR017972">
    <property type="entry name" value="Cyt_P450_CS"/>
</dbReference>
<dbReference type="PANTHER" id="PTHR46696">
    <property type="entry name" value="P450, PUTATIVE (EUROFUNG)-RELATED"/>
    <property type="match status" value="1"/>
</dbReference>
<dbReference type="InterPro" id="IPR001128">
    <property type="entry name" value="Cyt_P450"/>
</dbReference>
<dbReference type="PROSITE" id="PS00086">
    <property type="entry name" value="CYTOCHROME_P450"/>
    <property type="match status" value="1"/>
</dbReference>
<evidence type="ECO:0000256" key="3">
    <source>
        <dbReference type="ARBA" id="ARBA00022723"/>
    </source>
</evidence>
<evidence type="ECO:0000256" key="2">
    <source>
        <dbReference type="ARBA" id="ARBA00022617"/>
    </source>
</evidence>
<keyword evidence="6 7" id="KW-0503">Monooxygenase</keyword>
<keyword evidence="2 7" id="KW-0349">Heme</keyword>
<dbReference type="GO" id="GO:0004497">
    <property type="term" value="F:monooxygenase activity"/>
    <property type="evidence" value="ECO:0007669"/>
    <property type="project" value="UniProtKB-KW"/>
</dbReference>
<dbReference type="SUPFAM" id="SSF48264">
    <property type="entry name" value="Cytochrome P450"/>
    <property type="match status" value="1"/>
</dbReference>
<accession>A0A918IA72</accession>
<evidence type="ECO:0000256" key="7">
    <source>
        <dbReference type="RuleBase" id="RU000461"/>
    </source>
</evidence>
<name>A0A918IA72_9ACTN</name>
<comment type="similarity">
    <text evidence="1 7">Belongs to the cytochrome P450 family.</text>
</comment>
<keyword evidence="8" id="KW-1133">Transmembrane helix</keyword>
<reference evidence="9" key="2">
    <citation type="submission" date="2020-09" db="EMBL/GenBank/DDBJ databases">
        <authorList>
            <person name="Sun Q."/>
            <person name="Ohkuma M."/>
        </authorList>
    </citation>
    <scope>NUCLEOTIDE SEQUENCE</scope>
    <source>
        <strain evidence="9">JCM 4369</strain>
    </source>
</reference>
<dbReference type="GO" id="GO:0016705">
    <property type="term" value="F:oxidoreductase activity, acting on paired donors, with incorporation or reduction of molecular oxygen"/>
    <property type="evidence" value="ECO:0007669"/>
    <property type="project" value="InterPro"/>
</dbReference>
<evidence type="ECO:0000256" key="1">
    <source>
        <dbReference type="ARBA" id="ARBA00010617"/>
    </source>
</evidence>
<organism evidence="9 10">
    <name type="scientific">Streptomyces filipinensis</name>
    <dbReference type="NCBI Taxonomy" id="66887"/>
    <lineage>
        <taxon>Bacteria</taxon>
        <taxon>Bacillati</taxon>
        <taxon>Actinomycetota</taxon>
        <taxon>Actinomycetes</taxon>
        <taxon>Kitasatosporales</taxon>
        <taxon>Streptomycetaceae</taxon>
        <taxon>Streptomyces</taxon>
    </lineage>
</organism>
<dbReference type="InterPro" id="IPR036396">
    <property type="entry name" value="Cyt_P450_sf"/>
</dbReference>
<feature type="transmembrane region" description="Helical" evidence="8">
    <location>
        <begin position="261"/>
        <end position="288"/>
    </location>
</feature>
<evidence type="ECO:0000256" key="8">
    <source>
        <dbReference type="SAM" id="Phobius"/>
    </source>
</evidence>
<keyword evidence="3 7" id="KW-0479">Metal-binding</keyword>
<dbReference type="InterPro" id="IPR002397">
    <property type="entry name" value="Cyt_P450_B"/>
</dbReference>
<keyword evidence="5 7" id="KW-0408">Iron</keyword>
<keyword evidence="8" id="KW-0812">Transmembrane</keyword>
<dbReference type="EMBL" id="BMTD01000005">
    <property type="protein sequence ID" value="GGU92653.1"/>
    <property type="molecule type" value="Genomic_DNA"/>
</dbReference>
<keyword evidence="4 7" id="KW-0560">Oxidoreductase</keyword>
<dbReference type="Pfam" id="PF00067">
    <property type="entry name" value="p450"/>
    <property type="match status" value="1"/>
</dbReference>
<evidence type="ECO:0000256" key="5">
    <source>
        <dbReference type="ARBA" id="ARBA00023004"/>
    </source>
</evidence>